<dbReference type="InterPro" id="IPR013766">
    <property type="entry name" value="Thioredoxin_domain"/>
</dbReference>
<sequence>MFAFGSPAFRLTSWTVFRSSLQARRTPDLLYHIPRTYCCSTTVLPSQKYQIHLGRHLYERPHVCCSNQQRFTSSQGSNQPPQRGSSAQMKLKYRLAVTLLFGGGFMGIWWYVHREKQQKLHMQRIEQLKKVAVGQGDFSLTDHTGKRRSKKDYRGSWVLMYFGFTHCPDICPEELEKMASVVNLLDEETNLPRVQPLFVTVDPERDDTATMAKYVKDFHPRLIGLTGTPEEVKEVGQTYRVYASAGPKDDDGDYIVDHTIIIYLINPDGLFLDYYNRAKSATQIAESVRNHMKNHVPLFSD</sequence>
<evidence type="ECO:0000256" key="6">
    <source>
        <dbReference type="SAM" id="Phobius"/>
    </source>
</evidence>
<dbReference type="GO" id="GO:0046872">
    <property type="term" value="F:metal ion binding"/>
    <property type="evidence" value="ECO:0007669"/>
    <property type="project" value="UniProtKB-KW"/>
</dbReference>
<accession>A0A8T2M8E7</accession>
<feature type="transmembrane region" description="Helical" evidence="6">
    <location>
        <begin position="93"/>
        <end position="112"/>
    </location>
</feature>
<evidence type="ECO:0000256" key="1">
    <source>
        <dbReference type="ARBA" id="ARBA00004434"/>
    </source>
</evidence>
<evidence type="ECO:0000256" key="3">
    <source>
        <dbReference type="ARBA" id="ARBA00023008"/>
    </source>
</evidence>
<feature type="domain" description="Thioredoxin" evidence="7">
    <location>
        <begin position="129"/>
        <end position="293"/>
    </location>
</feature>
<dbReference type="SUPFAM" id="SSF52833">
    <property type="entry name" value="Thioredoxin-like"/>
    <property type="match status" value="1"/>
</dbReference>
<evidence type="ECO:0000313" key="10">
    <source>
        <dbReference type="Proteomes" id="UP000752171"/>
    </source>
</evidence>
<keyword evidence="6" id="KW-1133">Transmembrane helix</keyword>
<dbReference type="GO" id="GO:0033617">
    <property type="term" value="P:mitochondrial respiratory chain complex IV assembly"/>
    <property type="evidence" value="ECO:0007669"/>
    <property type="project" value="TreeGrafter"/>
</dbReference>
<protein>
    <recommendedName>
        <fullName evidence="7">Thioredoxin domain-containing protein</fullName>
    </recommendedName>
</protein>
<keyword evidence="6" id="KW-0472">Membrane</keyword>
<comment type="similarity">
    <text evidence="2">Belongs to the SCO1/2 family.</text>
</comment>
<dbReference type="Pfam" id="PF02630">
    <property type="entry name" value="SCO1-SenC"/>
    <property type="match status" value="1"/>
</dbReference>
<comment type="subcellular location">
    <subcellularLocation>
        <location evidence="1">Mitochondrion inner membrane</location>
        <topology evidence="1">Single-pass membrane protein</topology>
    </subcellularLocation>
</comment>
<dbReference type="Proteomes" id="UP000752171">
    <property type="component" value="Unassembled WGS sequence"/>
</dbReference>
<dbReference type="PANTHER" id="PTHR12151:SF2">
    <property type="entry name" value="PROTEIN SCO2 HOMOLOG, MITOCHONDRIAL"/>
    <property type="match status" value="1"/>
</dbReference>
<evidence type="ECO:0000256" key="4">
    <source>
        <dbReference type="PIRSR" id="PIRSR603782-1"/>
    </source>
</evidence>
<dbReference type="GO" id="GO:0005743">
    <property type="term" value="C:mitochondrial inner membrane"/>
    <property type="evidence" value="ECO:0007669"/>
    <property type="project" value="UniProtKB-SubCell"/>
</dbReference>
<dbReference type="FunFam" id="3.40.30.10:FF:000013">
    <property type="entry name" value="Blast:Protein SCO1 homolog, mitochondrial"/>
    <property type="match status" value="1"/>
</dbReference>
<feature type="binding site" evidence="4">
    <location>
        <position position="171"/>
    </location>
    <ligand>
        <name>Cu cation</name>
        <dbReference type="ChEBI" id="CHEBI:23378"/>
    </ligand>
</feature>
<dbReference type="EMBL" id="JAICCE010000002">
    <property type="protein sequence ID" value="KAG9280663.1"/>
    <property type="molecule type" value="Genomic_DNA"/>
</dbReference>
<keyword evidence="6" id="KW-0812">Transmembrane</keyword>
<evidence type="ECO:0000256" key="5">
    <source>
        <dbReference type="PIRSR" id="PIRSR603782-2"/>
    </source>
</evidence>
<keyword evidence="3 4" id="KW-0186">Copper</keyword>
<dbReference type="KEGG" id="amex:103036150"/>
<dbReference type="InterPro" id="IPR003782">
    <property type="entry name" value="SCO1/SenC"/>
</dbReference>
<feature type="binding site" evidence="4">
    <location>
        <position position="167"/>
    </location>
    <ligand>
        <name>Cu cation</name>
        <dbReference type="ChEBI" id="CHEBI:23378"/>
    </ligand>
</feature>
<evidence type="ECO:0000259" key="7">
    <source>
        <dbReference type="PROSITE" id="PS51352"/>
    </source>
</evidence>
<evidence type="ECO:0000313" key="8">
    <source>
        <dbReference type="EMBL" id="KAG9259441.1"/>
    </source>
</evidence>
<evidence type="ECO:0000313" key="9">
    <source>
        <dbReference type="EMBL" id="KAG9280663.1"/>
    </source>
</evidence>
<feature type="binding site" evidence="4">
    <location>
        <position position="258"/>
    </location>
    <ligand>
        <name>Cu cation</name>
        <dbReference type="ChEBI" id="CHEBI:23378"/>
    </ligand>
</feature>
<comment type="caution">
    <text evidence="9">The sequence shown here is derived from an EMBL/GenBank/DDBJ whole genome shotgun (WGS) entry which is preliminary data.</text>
</comment>
<dbReference type="EMBL" id="JAICCE010000028">
    <property type="protein sequence ID" value="KAG9259441.1"/>
    <property type="molecule type" value="Genomic_DNA"/>
</dbReference>
<dbReference type="InterPro" id="IPR036249">
    <property type="entry name" value="Thioredoxin-like_sf"/>
</dbReference>
<organism evidence="9 10">
    <name type="scientific">Astyanax mexicanus</name>
    <name type="common">Blind cave fish</name>
    <name type="synonym">Astyanax fasciatus mexicanus</name>
    <dbReference type="NCBI Taxonomy" id="7994"/>
    <lineage>
        <taxon>Eukaryota</taxon>
        <taxon>Metazoa</taxon>
        <taxon>Chordata</taxon>
        <taxon>Craniata</taxon>
        <taxon>Vertebrata</taxon>
        <taxon>Euteleostomi</taxon>
        <taxon>Actinopterygii</taxon>
        <taxon>Neopterygii</taxon>
        <taxon>Teleostei</taxon>
        <taxon>Ostariophysi</taxon>
        <taxon>Characiformes</taxon>
        <taxon>Characoidei</taxon>
        <taxon>Acestrorhamphidae</taxon>
        <taxon>Acestrorhamphinae</taxon>
        <taxon>Astyanax</taxon>
    </lineage>
</organism>
<dbReference type="PROSITE" id="PS51352">
    <property type="entry name" value="THIOREDOXIN_2"/>
    <property type="match status" value="1"/>
</dbReference>
<keyword evidence="4" id="KW-0479">Metal-binding</keyword>
<keyword evidence="5" id="KW-1015">Disulfide bond</keyword>
<reference evidence="9 10" key="1">
    <citation type="submission" date="2021-07" db="EMBL/GenBank/DDBJ databases">
        <authorList>
            <person name="Imarazene B."/>
            <person name="Zahm M."/>
            <person name="Klopp C."/>
            <person name="Cabau C."/>
            <person name="Beille S."/>
            <person name="Jouanno E."/>
            <person name="Castinel A."/>
            <person name="Lluch J."/>
            <person name="Gil L."/>
            <person name="Kuchtly C."/>
            <person name="Lopez Roques C."/>
            <person name="Donnadieu C."/>
            <person name="Parrinello H."/>
            <person name="Journot L."/>
            <person name="Du K."/>
            <person name="Schartl M."/>
            <person name="Retaux S."/>
            <person name="Guiguen Y."/>
        </authorList>
    </citation>
    <scope>NUCLEOTIDE SEQUENCE [LARGE SCALE GENOMIC DNA]</scope>
    <source>
        <strain evidence="9">Pach_M1</strain>
        <tissue evidence="9">Testis</tissue>
    </source>
</reference>
<feature type="disulfide bond" description="Redox-active" evidence="5">
    <location>
        <begin position="167"/>
        <end position="171"/>
    </location>
</feature>
<dbReference type="Gene3D" id="3.40.30.10">
    <property type="entry name" value="Glutaredoxin"/>
    <property type="match status" value="1"/>
</dbReference>
<dbReference type="CDD" id="cd02968">
    <property type="entry name" value="SCO"/>
    <property type="match status" value="1"/>
</dbReference>
<proteinExistence type="inferred from homology"/>
<name>A0A8T2M8E7_ASTMX</name>
<evidence type="ECO:0000256" key="2">
    <source>
        <dbReference type="ARBA" id="ARBA00010996"/>
    </source>
</evidence>
<gene>
    <name evidence="8" type="ORF">AMEX_G27959</name>
    <name evidence="9" type="ORF">AMEX_G3401</name>
</gene>
<dbReference type="OrthoDB" id="76676at2759"/>
<dbReference type="PANTHER" id="PTHR12151">
    <property type="entry name" value="ELECTRON TRANSPORT PROTIN SCO1/SENC FAMILY MEMBER"/>
    <property type="match status" value="1"/>
</dbReference>
<dbReference type="AlphaFoldDB" id="A0A8T2M8E7"/>